<accession>G1M2T7</accession>
<reference evidence="6" key="2">
    <citation type="submission" date="2025-08" db="UniProtKB">
        <authorList>
            <consortium name="Ensembl"/>
        </authorList>
    </citation>
    <scope>IDENTIFICATION</scope>
</reference>
<dbReference type="InterPro" id="IPR036179">
    <property type="entry name" value="Ig-like_dom_sf"/>
</dbReference>
<dbReference type="InterPro" id="IPR051287">
    <property type="entry name" value="TCR_variable_region"/>
</dbReference>
<dbReference type="InterPro" id="IPR013106">
    <property type="entry name" value="Ig_V-set"/>
</dbReference>
<protein>
    <recommendedName>
        <fullName evidence="5">Immunoglobulin V-set domain-containing protein</fullName>
    </recommendedName>
</protein>
<dbReference type="PANTHER" id="PTHR19367:SF8">
    <property type="entry name" value="T CELL RECEPTOR ALPHA VARIABLE 3"/>
    <property type="match status" value="1"/>
</dbReference>
<dbReference type="GO" id="GO:0002250">
    <property type="term" value="P:adaptive immune response"/>
    <property type="evidence" value="ECO:0007669"/>
    <property type="project" value="UniProtKB-KW"/>
</dbReference>
<dbReference type="AlphaFoldDB" id="G1M2T7"/>
<dbReference type="InterPro" id="IPR013783">
    <property type="entry name" value="Ig-like_fold"/>
</dbReference>
<name>G1M2T7_AILME</name>
<keyword evidence="7" id="KW-1185">Reference proteome</keyword>
<evidence type="ECO:0000256" key="3">
    <source>
        <dbReference type="ARBA" id="ARBA00023170"/>
    </source>
</evidence>
<evidence type="ECO:0000256" key="2">
    <source>
        <dbReference type="ARBA" id="ARBA00023130"/>
    </source>
</evidence>
<sequence>VYLPILPLRGMEDWDRQTHGDSVTQTEGQVTLSEEASLTMNCTYSTTGYPTLFWYVQYPGEGLQLLLRYFSGDTLVKGIRGFEAEFRKAETSFHLRKPSAHGSDAAKSFCGASDTVLGSGLLTP</sequence>
<organism evidence="6 7">
    <name type="scientific">Ailuropoda melanoleuca</name>
    <name type="common">Giant panda</name>
    <dbReference type="NCBI Taxonomy" id="9646"/>
    <lineage>
        <taxon>Eukaryota</taxon>
        <taxon>Metazoa</taxon>
        <taxon>Chordata</taxon>
        <taxon>Craniata</taxon>
        <taxon>Vertebrata</taxon>
        <taxon>Euteleostomi</taxon>
        <taxon>Mammalia</taxon>
        <taxon>Eutheria</taxon>
        <taxon>Laurasiatheria</taxon>
        <taxon>Carnivora</taxon>
        <taxon>Caniformia</taxon>
        <taxon>Ursidae</taxon>
        <taxon>Ailuropoda</taxon>
    </lineage>
</organism>
<feature type="domain" description="Immunoglobulin V-set" evidence="5">
    <location>
        <begin position="25"/>
        <end position="111"/>
    </location>
</feature>
<dbReference type="Proteomes" id="UP000008912">
    <property type="component" value="Unassembled WGS sequence"/>
</dbReference>
<dbReference type="PANTHER" id="PTHR19367">
    <property type="entry name" value="T-CELL RECEPTOR ALPHA CHAIN V REGION"/>
    <property type="match status" value="1"/>
</dbReference>
<evidence type="ECO:0000256" key="4">
    <source>
        <dbReference type="ARBA" id="ARBA00023319"/>
    </source>
</evidence>
<dbReference type="SUPFAM" id="SSF48726">
    <property type="entry name" value="Immunoglobulin"/>
    <property type="match status" value="1"/>
</dbReference>
<dbReference type="eggNOG" id="ENOG502S9QH">
    <property type="taxonomic scope" value="Eukaryota"/>
</dbReference>
<dbReference type="STRING" id="9646.ENSAMEP00000013648"/>
<keyword evidence="3" id="KW-0675">Receptor</keyword>
<keyword evidence="4" id="KW-0393">Immunoglobulin domain</keyword>
<evidence type="ECO:0000313" key="7">
    <source>
        <dbReference type="Proteomes" id="UP000008912"/>
    </source>
</evidence>
<reference evidence="6 7" key="1">
    <citation type="journal article" date="2010" name="Nature">
        <title>The sequence and de novo assembly of the giant panda genome.</title>
        <authorList>
            <person name="Li R."/>
            <person name="Fan W."/>
            <person name="Tian G."/>
            <person name="Zhu H."/>
            <person name="He L."/>
            <person name="Cai J."/>
            <person name="Huang Q."/>
            <person name="Cai Q."/>
            <person name="Li B."/>
            <person name="Bai Y."/>
            <person name="Zhang Z."/>
            <person name="Zhang Y."/>
            <person name="Wang W."/>
            <person name="Li J."/>
            <person name="Wei F."/>
            <person name="Li H."/>
            <person name="Jian M."/>
            <person name="Li J."/>
            <person name="Zhang Z."/>
            <person name="Nielsen R."/>
            <person name="Li D."/>
            <person name="Gu W."/>
            <person name="Yang Z."/>
            <person name="Xuan Z."/>
            <person name="Ryder O.A."/>
            <person name="Leung F.C."/>
            <person name="Zhou Y."/>
            <person name="Cao J."/>
            <person name="Sun X."/>
            <person name="Fu Y."/>
            <person name="Fang X."/>
            <person name="Guo X."/>
            <person name="Wang B."/>
            <person name="Hou R."/>
            <person name="Shen F."/>
            <person name="Mu B."/>
            <person name="Ni P."/>
            <person name="Lin R."/>
            <person name="Qian W."/>
            <person name="Wang G."/>
            <person name="Yu C."/>
            <person name="Nie W."/>
            <person name="Wang J."/>
            <person name="Wu Z."/>
            <person name="Liang H."/>
            <person name="Min J."/>
            <person name="Wu Q."/>
            <person name="Cheng S."/>
            <person name="Ruan J."/>
            <person name="Wang M."/>
            <person name="Shi Z."/>
            <person name="Wen M."/>
            <person name="Liu B."/>
            <person name="Ren X."/>
            <person name="Zheng H."/>
            <person name="Dong D."/>
            <person name="Cook K."/>
            <person name="Shan G."/>
            <person name="Zhang H."/>
            <person name="Kosiol C."/>
            <person name="Xie X."/>
            <person name="Lu Z."/>
            <person name="Zheng H."/>
            <person name="Li Y."/>
            <person name="Steiner C.C."/>
            <person name="Lam T.T."/>
            <person name="Lin S."/>
            <person name="Zhang Q."/>
            <person name="Li G."/>
            <person name="Tian J."/>
            <person name="Gong T."/>
            <person name="Liu H."/>
            <person name="Zhang D."/>
            <person name="Fang L."/>
            <person name="Ye C."/>
            <person name="Zhang J."/>
            <person name="Hu W."/>
            <person name="Xu A."/>
            <person name="Ren Y."/>
            <person name="Zhang G."/>
            <person name="Bruford M.W."/>
            <person name="Li Q."/>
            <person name="Ma L."/>
            <person name="Guo Y."/>
            <person name="An N."/>
            <person name="Hu Y."/>
            <person name="Zheng Y."/>
            <person name="Shi Y."/>
            <person name="Li Z."/>
            <person name="Liu Q."/>
            <person name="Chen Y."/>
            <person name="Zhao J."/>
            <person name="Qu N."/>
            <person name="Zhao S."/>
            <person name="Tian F."/>
            <person name="Wang X."/>
            <person name="Wang H."/>
            <person name="Xu L."/>
            <person name="Liu X."/>
            <person name="Vinar T."/>
            <person name="Wang Y."/>
            <person name="Lam T.W."/>
            <person name="Yiu S.M."/>
            <person name="Liu S."/>
            <person name="Zhang H."/>
            <person name="Li D."/>
            <person name="Huang Y."/>
            <person name="Wang X."/>
            <person name="Yang G."/>
            <person name="Jiang Z."/>
            <person name="Wang J."/>
            <person name="Qin N."/>
            <person name="Li L."/>
            <person name="Li J."/>
            <person name="Bolund L."/>
            <person name="Kristiansen K."/>
            <person name="Wong G.K."/>
            <person name="Olson M."/>
            <person name="Zhang X."/>
            <person name="Li S."/>
            <person name="Yang H."/>
            <person name="Wang J."/>
            <person name="Wang J."/>
        </authorList>
    </citation>
    <scope>NUCLEOTIDE SEQUENCE [LARGE SCALE GENOMIC DNA]</scope>
</reference>
<dbReference type="InParanoid" id="G1M2T7"/>
<dbReference type="Pfam" id="PF07686">
    <property type="entry name" value="V-set"/>
    <property type="match status" value="1"/>
</dbReference>
<proteinExistence type="predicted"/>
<keyword evidence="2" id="KW-1064">Adaptive immunity</keyword>
<reference evidence="6" key="3">
    <citation type="submission" date="2025-09" db="UniProtKB">
        <authorList>
            <consortium name="Ensembl"/>
        </authorList>
    </citation>
    <scope>IDENTIFICATION</scope>
</reference>
<keyword evidence="1" id="KW-0732">Signal</keyword>
<dbReference type="Gene3D" id="2.60.40.10">
    <property type="entry name" value="Immunoglobulins"/>
    <property type="match status" value="1"/>
</dbReference>
<dbReference type="GeneTree" id="ENSGT00940000153073"/>
<evidence type="ECO:0000313" key="6">
    <source>
        <dbReference type="Ensembl" id="ENSAMEP00000013648.2"/>
    </source>
</evidence>
<evidence type="ECO:0000256" key="1">
    <source>
        <dbReference type="ARBA" id="ARBA00022729"/>
    </source>
</evidence>
<keyword evidence="2" id="KW-0391">Immunity</keyword>
<dbReference type="Ensembl" id="ENSAMET00000014218.2">
    <property type="protein sequence ID" value="ENSAMEP00000013648.2"/>
    <property type="gene ID" value="ENSAMEG00000012968.2"/>
</dbReference>
<evidence type="ECO:0000259" key="5">
    <source>
        <dbReference type="Pfam" id="PF07686"/>
    </source>
</evidence>
<dbReference type="HOGENOM" id="CLU_077975_8_0_1"/>